<dbReference type="SUPFAM" id="SSF53335">
    <property type="entry name" value="S-adenosyl-L-methionine-dependent methyltransferases"/>
    <property type="match status" value="1"/>
</dbReference>
<dbReference type="InterPro" id="IPR001525">
    <property type="entry name" value="C5_MeTfrase"/>
</dbReference>
<keyword evidence="5" id="KW-1185">Reference proteome</keyword>
<sequence>MLNIIDLFAGAGGLTEGFRSPDYNIIAHVEMDKAACDTLKLRELFYELKRTKQLDQYYNFITGKIEYSELLSYVDENQPSAVINATIGSETIDTIIKQINHSLKEKPVNGIIGGPPCQAYSLVGRKRNEAKKETDERIYLYEYYINFLKYYQPDFFLFENVRGLLSFKDVDGKNLFEKIMDRFEHVSDNLSYRMESKLVDCSEYGVPQARKRLIIFGQKKGSVKKYNFFENLSEMEEPAPTIRELFEDLPSLHSGETHNEYNISDPCNFVKKNIRNLDVPLTQNVARSNRASDLWIYRLAARRRAEGKRFLYTDVPEARRTQKNTKGFLDRFKVVPYDNVSHTVVAHISKDGHYYIHPDIEQNRSITVREAARIQTFPDDFYFMNTRTDAFKQIGNAVPPYIAKKFAKIIAQHQII</sequence>
<evidence type="ECO:0000256" key="2">
    <source>
        <dbReference type="RuleBase" id="RU000416"/>
    </source>
</evidence>
<dbReference type="Pfam" id="PF00145">
    <property type="entry name" value="DNA_methylase"/>
    <property type="match status" value="2"/>
</dbReference>
<dbReference type="KEGG" id="lcy:LC20004_08400"/>
<dbReference type="AlphaFoldDB" id="A0A2D1KP98"/>
<dbReference type="PROSITE" id="PS51679">
    <property type="entry name" value="SAM_MT_C5"/>
    <property type="match status" value="1"/>
</dbReference>
<dbReference type="OrthoDB" id="9813719at2"/>
<keyword evidence="1 3" id="KW-0808">Transferase</keyword>
<dbReference type="EMBL" id="CP017697">
    <property type="protein sequence ID" value="ATO43933.1"/>
    <property type="molecule type" value="Genomic_DNA"/>
</dbReference>
<dbReference type="GO" id="GO:0032259">
    <property type="term" value="P:methylation"/>
    <property type="evidence" value="ECO:0007669"/>
    <property type="project" value="UniProtKB-KW"/>
</dbReference>
<keyword evidence="1" id="KW-0949">S-adenosyl-L-methionine</keyword>
<dbReference type="PRINTS" id="PR00105">
    <property type="entry name" value="C5METTRFRASE"/>
</dbReference>
<dbReference type="Gene3D" id="3.90.120.10">
    <property type="entry name" value="DNA Methylase, subunit A, domain 2"/>
    <property type="match status" value="1"/>
</dbReference>
<protein>
    <recommendedName>
        <fullName evidence="3">Cytosine-specific methyltransferase</fullName>
        <ecNumber evidence="3">2.1.1.37</ecNumber>
    </recommendedName>
</protein>
<dbReference type="PANTHER" id="PTHR10629:SF52">
    <property type="entry name" value="DNA (CYTOSINE-5)-METHYLTRANSFERASE 1"/>
    <property type="match status" value="1"/>
</dbReference>
<proteinExistence type="inferred from homology"/>
<dbReference type="NCBIfam" id="TIGR00675">
    <property type="entry name" value="dcm"/>
    <property type="match status" value="1"/>
</dbReference>
<organism evidence="4 5">
    <name type="scientific">Loigolactobacillus coryniformis subsp. torquens DSM 20004 = KCTC 3535</name>
    <dbReference type="NCBI Taxonomy" id="1423822"/>
    <lineage>
        <taxon>Bacteria</taxon>
        <taxon>Bacillati</taxon>
        <taxon>Bacillota</taxon>
        <taxon>Bacilli</taxon>
        <taxon>Lactobacillales</taxon>
        <taxon>Lactobacillaceae</taxon>
        <taxon>Loigolactobacillus</taxon>
    </lineage>
</organism>
<evidence type="ECO:0000313" key="4">
    <source>
        <dbReference type="EMBL" id="ATO43933.1"/>
    </source>
</evidence>
<dbReference type="REBASE" id="220674">
    <property type="entry name" value="M.Lco3535ORF8400P"/>
</dbReference>
<reference evidence="4 5" key="1">
    <citation type="submission" date="2016-10" db="EMBL/GenBank/DDBJ databases">
        <title>The whole genome sequencing and assembly of L. cotyniformis subsp. torquens DSM 20004 strain.</title>
        <authorList>
            <person name="Park M.-K."/>
            <person name="Lee Y.-J."/>
            <person name="Yi H."/>
            <person name="Bahn Y.-S."/>
            <person name="Kim J.F."/>
            <person name="Lee D.-W."/>
        </authorList>
    </citation>
    <scope>NUCLEOTIDE SEQUENCE [LARGE SCALE GENOMIC DNA]</scope>
    <source>
        <strain evidence="4 5">DSM 20004</strain>
    </source>
</reference>
<dbReference type="PROSITE" id="PS00094">
    <property type="entry name" value="C5_MTASE_1"/>
    <property type="match status" value="1"/>
</dbReference>
<dbReference type="RefSeq" id="WP_010012170.1">
    <property type="nucleotide sequence ID" value="NZ_AEOS01000003.1"/>
</dbReference>
<dbReference type="InterPro" id="IPR018117">
    <property type="entry name" value="C5_DNA_meth_AS"/>
</dbReference>
<comment type="similarity">
    <text evidence="1 2">Belongs to the class I-like SAM-binding methyltransferase superfamily. C5-methyltransferase family.</text>
</comment>
<accession>A0A2D1KP98</accession>
<evidence type="ECO:0000256" key="3">
    <source>
        <dbReference type="RuleBase" id="RU000417"/>
    </source>
</evidence>
<gene>
    <name evidence="4" type="ORF">LC20004_08400</name>
</gene>
<keyword evidence="1 3" id="KW-0489">Methyltransferase</keyword>
<name>A0A2D1KP98_9LACO</name>
<evidence type="ECO:0000256" key="1">
    <source>
        <dbReference type="PROSITE-ProRule" id="PRU01016"/>
    </source>
</evidence>
<dbReference type="GO" id="GO:0003886">
    <property type="term" value="F:DNA (cytosine-5-)-methyltransferase activity"/>
    <property type="evidence" value="ECO:0007669"/>
    <property type="project" value="UniProtKB-EC"/>
</dbReference>
<dbReference type="Proteomes" id="UP000223559">
    <property type="component" value="Chromosome"/>
</dbReference>
<dbReference type="InterPro" id="IPR050390">
    <property type="entry name" value="C5-Methyltransferase"/>
</dbReference>
<feature type="active site" evidence="1">
    <location>
        <position position="117"/>
    </location>
</feature>
<dbReference type="EC" id="2.1.1.37" evidence="3"/>
<dbReference type="Gene3D" id="3.40.50.150">
    <property type="entry name" value="Vaccinia Virus protein VP39"/>
    <property type="match status" value="1"/>
</dbReference>
<dbReference type="PANTHER" id="PTHR10629">
    <property type="entry name" value="CYTOSINE-SPECIFIC METHYLTRANSFERASE"/>
    <property type="match status" value="1"/>
</dbReference>
<evidence type="ECO:0000313" key="5">
    <source>
        <dbReference type="Proteomes" id="UP000223559"/>
    </source>
</evidence>
<dbReference type="InterPro" id="IPR029063">
    <property type="entry name" value="SAM-dependent_MTases_sf"/>
</dbReference>
<comment type="catalytic activity">
    <reaction evidence="3">
        <text>a 2'-deoxycytidine in DNA + S-adenosyl-L-methionine = a 5-methyl-2'-deoxycytidine in DNA + S-adenosyl-L-homocysteine + H(+)</text>
        <dbReference type="Rhea" id="RHEA:13681"/>
        <dbReference type="Rhea" id="RHEA-COMP:11369"/>
        <dbReference type="Rhea" id="RHEA-COMP:11370"/>
        <dbReference type="ChEBI" id="CHEBI:15378"/>
        <dbReference type="ChEBI" id="CHEBI:57856"/>
        <dbReference type="ChEBI" id="CHEBI:59789"/>
        <dbReference type="ChEBI" id="CHEBI:85452"/>
        <dbReference type="ChEBI" id="CHEBI:85454"/>
        <dbReference type="EC" id="2.1.1.37"/>
    </reaction>
</comment>